<keyword evidence="7" id="KW-1185">Reference proteome</keyword>
<dbReference type="PANTHER" id="PTHR33121">
    <property type="entry name" value="CYCLIC DI-GMP PHOSPHODIESTERASE PDEF"/>
    <property type="match status" value="1"/>
</dbReference>
<dbReference type="InterPro" id="IPR000160">
    <property type="entry name" value="GGDEF_dom"/>
</dbReference>
<feature type="domain" description="EAL" evidence="4">
    <location>
        <begin position="580"/>
        <end position="830"/>
    </location>
</feature>
<reference evidence="6 7" key="1">
    <citation type="submission" date="2013-12" db="EMBL/GenBank/DDBJ databases">
        <authorList>
            <consortium name="DOE Joint Genome Institute"/>
            <person name="Muyzer G."/>
            <person name="Huntemann M."/>
            <person name="Han J."/>
            <person name="Chen A."/>
            <person name="Kyrpides N."/>
            <person name="Mavromatis K."/>
            <person name="Markowitz V."/>
            <person name="Palaniappan K."/>
            <person name="Ivanova N."/>
            <person name="Schaumberg A."/>
            <person name="Pati A."/>
            <person name="Liolios K."/>
            <person name="Nordberg H.P."/>
            <person name="Cantor M.N."/>
            <person name="Hua S.X."/>
            <person name="Woyke T."/>
        </authorList>
    </citation>
    <scope>NUCLEOTIDE SEQUENCE [LARGE SCALE GENOMIC DNA]</scope>
    <source>
        <strain evidence="6 7">ARh 1</strain>
    </source>
</reference>
<dbReference type="SMART" id="SM00267">
    <property type="entry name" value="GGDEF"/>
    <property type="match status" value="1"/>
</dbReference>
<accession>W0DT83</accession>
<dbReference type="OrthoDB" id="9812260at2"/>
<dbReference type="PROSITE" id="PS50887">
    <property type="entry name" value="GGDEF"/>
    <property type="match status" value="1"/>
</dbReference>
<feature type="region of interest" description="Disordered" evidence="2">
    <location>
        <begin position="1"/>
        <end position="24"/>
    </location>
</feature>
<evidence type="ECO:0000313" key="6">
    <source>
        <dbReference type="EMBL" id="AHF00091.1"/>
    </source>
</evidence>
<feature type="domain" description="Response regulatory" evidence="3">
    <location>
        <begin position="274"/>
        <end position="391"/>
    </location>
</feature>
<dbReference type="InterPro" id="IPR029787">
    <property type="entry name" value="Nucleotide_cyclase"/>
</dbReference>
<dbReference type="RefSeq" id="WP_006747412.1">
    <property type="nucleotide sequence ID" value="NZ_CP007029.1"/>
</dbReference>
<evidence type="ECO:0000313" key="7">
    <source>
        <dbReference type="Proteomes" id="UP000005289"/>
    </source>
</evidence>
<dbReference type="GO" id="GO:0000160">
    <property type="term" value="P:phosphorelay signal transduction system"/>
    <property type="evidence" value="ECO:0007669"/>
    <property type="project" value="InterPro"/>
</dbReference>
<feature type="domain" description="GGDEF" evidence="5">
    <location>
        <begin position="435"/>
        <end position="569"/>
    </location>
</feature>
<dbReference type="Gene3D" id="3.20.20.450">
    <property type="entry name" value="EAL domain"/>
    <property type="match status" value="1"/>
</dbReference>
<evidence type="ECO:0000259" key="5">
    <source>
        <dbReference type="PROSITE" id="PS50887"/>
    </source>
</evidence>
<dbReference type="SUPFAM" id="SSF52172">
    <property type="entry name" value="CheY-like"/>
    <property type="match status" value="1"/>
</dbReference>
<evidence type="ECO:0000259" key="3">
    <source>
        <dbReference type="PROSITE" id="PS50110"/>
    </source>
</evidence>
<dbReference type="CDD" id="cd01948">
    <property type="entry name" value="EAL"/>
    <property type="match status" value="1"/>
</dbReference>
<dbReference type="InterPro" id="IPR035919">
    <property type="entry name" value="EAL_sf"/>
</dbReference>
<protein>
    <recommendedName>
        <fullName evidence="8">EAL domain-containing protein</fullName>
    </recommendedName>
</protein>
<dbReference type="SMART" id="SM00448">
    <property type="entry name" value="REC"/>
    <property type="match status" value="1"/>
</dbReference>
<gene>
    <name evidence="6" type="ORF">THITH_09205</name>
</gene>
<dbReference type="SMART" id="SM00052">
    <property type="entry name" value="EAL"/>
    <property type="match status" value="1"/>
</dbReference>
<dbReference type="GO" id="GO:0071111">
    <property type="term" value="F:cyclic-guanylate-specific phosphodiesterase activity"/>
    <property type="evidence" value="ECO:0007669"/>
    <property type="project" value="InterPro"/>
</dbReference>
<dbReference type="AlphaFoldDB" id="W0DT83"/>
<dbReference type="InterPro" id="IPR050706">
    <property type="entry name" value="Cyclic-di-GMP_PDE-like"/>
</dbReference>
<dbReference type="Pfam" id="PF00563">
    <property type="entry name" value="EAL"/>
    <property type="match status" value="1"/>
</dbReference>
<dbReference type="InterPro" id="IPR043128">
    <property type="entry name" value="Rev_trsase/Diguanyl_cyclase"/>
</dbReference>
<dbReference type="STRING" id="713585.THITH_09205"/>
<evidence type="ECO:0000256" key="2">
    <source>
        <dbReference type="SAM" id="MobiDB-lite"/>
    </source>
</evidence>
<dbReference type="HOGENOM" id="CLU_350515_0_0_6"/>
<comment type="caution">
    <text evidence="1">Lacks conserved residue(s) required for the propagation of feature annotation.</text>
</comment>
<dbReference type="InterPro" id="IPR001633">
    <property type="entry name" value="EAL_dom"/>
</dbReference>
<proteinExistence type="predicted"/>
<dbReference type="Gene3D" id="3.40.50.2300">
    <property type="match status" value="1"/>
</dbReference>
<organism evidence="6 7">
    <name type="scientific">Thioalkalivibrio paradoxus ARh 1</name>
    <dbReference type="NCBI Taxonomy" id="713585"/>
    <lineage>
        <taxon>Bacteria</taxon>
        <taxon>Pseudomonadati</taxon>
        <taxon>Pseudomonadota</taxon>
        <taxon>Gammaproteobacteria</taxon>
        <taxon>Chromatiales</taxon>
        <taxon>Ectothiorhodospiraceae</taxon>
        <taxon>Thioalkalivibrio</taxon>
    </lineage>
</organism>
<evidence type="ECO:0000256" key="1">
    <source>
        <dbReference type="PROSITE-ProRule" id="PRU00169"/>
    </source>
</evidence>
<dbReference type="InterPro" id="IPR011006">
    <property type="entry name" value="CheY-like_superfamily"/>
</dbReference>
<dbReference type="SUPFAM" id="SSF141868">
    <property type="entry name" value="EAL domain-like"/>
    <property type="match status" value="1"/>
</dbReference>
<dbReference type="PROSITE" id="PS50883">
    <property type="entry name" value="EAL"/>
    <property type="match status" value="1"/>
</dbReference>
<dbReference type="Gene3D" id="3.30.70.270">
    <property type="match status" value="1"/>
</dbReference>
<evidence type="ECO:0000259" key="4">
    <source>
        <dbReference type="PROSITE" id="PS50883"/>
    </source>
</evidence>
<dbReference type="SUPFAM" id="SSF55073">
    <property type="entry name" value="Nucleotide cyclase"/>
    <property type="match status" value="1"/>
</dbReference>
<dbReference type="PROSITE" id="PS50110">
    <property type="entry name" value="RESPONSE_REGULATORY"/>
    <property type="match status" value="1"/>
</dbReference>
<dbReference type="EMBL" id="CP007029">
    <property type="protein sequence ID" value="AHF00091.1"/>
    <property type="molecule type" value="Genomic_DNA"/>
</dbReference>
<dbReference type="InterPro" id="IPR001789">
    <property type="entry name" value="Sig_transdc_resp-reg_receiver"/>
</dbReference>
<sequence length="830" mass="92109">MQDSHGHPPHRRNRPPGRDEPGSRFQSVLPLQLDELIEHWHLTRSRSCPLPDLKELRGLTKVLIGNLTGSDLTRLFTLARRIDERLGFFLNSGAQPQRHEQETIGGLFSNLRSTMEQELLERRQLSQGLEPGEVRHTTYNDEARDDRLLYFLRPEPSHSEQLVPQIESRGLCVQSLRHVDQLRTALSERIPAGVLVHVPGDGTPAGPIAAIQTLRHSAHPDTPWAWLLDCDDPRARLEAVRGGADACFSRQMPAPDVVDRLVDLIHGHRPEPYKVLVIDPDPAEAITLFSTVCDDAPLEFRCTADPFQALEFAAIERPEAIVSAMRFPGMDGIELSRLLQQADPSLRPPILLRGDSRAIALDHDRIHAEGLELLVDGESPEWVLRRVCDQARRYRRDAARLQSISKIDHPTGWYSRHYFEALLGQWLLAEDSGSEIPALLFADLDAAFEQPAGAGRGAVPHPAALPRELVKRLWKILGPEDIVGRYSATGLAILARRSDAGQIEILAAAVRQALACPTPGDLDESPAVTAGVGVVPLQGSNAQALINDAIELASRARNQNGTGILLASELGMPAIEPEQRTQWTRIIHGAVSDKRLFLVYQPVASLVPADSAERFEALLRMRDPSGQILLPGQFVGMAERLGLIRLIDRWVLAGAAAMLAQHQEAHPEAMVFMKVSAGSILDPGFGPWIGETLQGCPPRPGSLVLQIREADARTYHEAVRLLIRHLRQLHIPIVIEHFGTRADSIRLLRDLRPDFVKLDRSFTQELHAQPERVRALDHIVQQARSLGVKTIAAYVEDAGSLAILWQQHPDLIQGNFLKQPDTLLLHDIVL</sequence>
<evidence type="ECO:0008006" key="8">
    <source>
        <dbReference type="Google" id="ProtNLM"/>
    </source>
</evidence>
<dbReference type="PANTHER" id="PTHR33121:SF79">
    <property type="entry name" value="CYCLIC DI-GMP PHOSPHODIESTERASE PDED-RELATED"/>
    <property type="match status" value="1"/>
</dbReference>
<dbReference type="Proteomes" id="UP000005289">
    <property type="component" value="Chromosome"/>
</dbReference>
<name>W0DT83_9GAMM</name>
<dbReference type="KEGG" id="tti:THITH_09205"/>